<dbReference type="NCBIfam" id="NF005722">
    <property type="entry name" value="PRK07539.1-2"/>
    <property type="match status" value="1"/>
</dbReference>
<evidence type="ECO:0000256" key="1">
    <source>
        <dbReference type="ARBA" id="ARBA00010643"/>
    </source>
</evidence>
<dbReference type="InterPro" id="IPR028431">
    <property type="entry name" value="NADP_DH_HndA-like"/>
</dbReference>
<evidence type="ECO:0000256" key="2">
    <source>
        <dbReference type="ARBA" id="ARBA00022714"/>
    </source>
</evidence>
<evidence type="ECO:0000256" key="5">
    <source>
        <dbReference type="ARBA" id="ARBA00023014"/>
    </source>
</evidence>
<keyword evidence="4 7" id="KW-0408">Iron</keyword>
<feature type="binding site" evidence="7">
    <location>
        <position position="101"/>
    </location>
    <ligand>
        <name>[2Fe-2S] cluster</name>
        <dbReference type="ChEBI" id="CHEBI:190135"/>
    </ligand>
</feature>
<sequence>MRVSGCNCNCGCSDNNAINTELIKKAREIIDSKKNMVGPLIPVLHGIQDEFGYLPEEVLKIVSEELNVSLSEIYGVATFYSFFSLEPKGEYVIRVCIGTACYVKGSQKILDKLSEDLNVEVGKTSEDGKFTLEGCRCIGACGLAPVITINDKVYGRLVPEDIDDILKEYK</sequence>
<evidence type="ECO:0000256" key="3">
    <source>
        <dbReference type="ARBA" id="ARBA00022723"/>
    </source>
</evidence>
<feature type="binding site" evidence="7">
    <location>
        <position position="96"/>
    </location>
    <ligand>
        <name>[2Fe-2S] cluster</name>
        <dbReference type="ChEBI" id="CHEBI:190135"/>
    </ligand>
</feature>
<evidence type="ECO:0000313" key="8">
    <source>
        <dbReference type="EMBL" id="MCM1992375.1"/>
    </source>
</evidence>
<keyword evidence="8" id="KW-0560">Oxidoreductase</keyword>
<feature type="binding site" evidence="7">
    <location>
        <position position="141"/>
    </location>
    <ligand>
        <name>[2Fe-2S] cluster</name>
        <dbReference type="ChEBI" id="CHEBI:190135"/>
    </ligand>
</feature>
<comment type="caution">
    <text evidence="8">The sequence shown here is derived from an EMBL/GenBank/DDBJ whole genome shotgun (WGS) entry which is preliminary data.</text>
</comment>
<dbReference type="EC" id="1.6.5.11" evidence="8"/>
<keyword evidence="9" id="KW-1185">Reference proteome</keyword>
<gene>
    <name evidence="8" type="primary">nuoE</name>
    <name evidence="8" type="ORF">KDK92_21905</name>
</gene>
<dbReference type="GO" id="GO:0051537">
    <property type="term" value="F:2 iron, 2 sulfur cluster binding"/>
    <property type="evidence" value="ECO:0007669"/>
    <property type="project" value="UniProtKB-KW"/>
</dbReference>
<dbReference type="Pfam" id="PF01257">
    <property type="entry name" value="2Fe-2S_thioredx"/>
    <property type="match status" value="1"/>
</dbReference>
<comment type="cofactor">
    <cofactor evidence="6">
        <name>[2Fe-2S] cluster</name>
        <dbReference type="ChEBI" id="CHEBI:190135"/>
    </cofactor>
</comment>
<keyword evidence="5 7" id="KW-0411">Iron-sulfur</keyword>
<organism evidence="8 9">
    <name type="scientific">Oceanirhabdus seepicola</name>
    <dbReference type="NCBI Taxonomy" id="2828781"/>
    <lineage>
        <taxon>Bacteria</taxon>
        <taxon>Bacillati</taxon>
        <taxon>Bacillota</taxon>
        <taxon>Clostridia</taxon>
        <taxon>Eubacteriales</taxon>
        <taxon>Clostridiaceae</taxon>
        <taxon>Oceanirhabdus</taxon>
    </lineage>
</organism>
<dbReference type="PIRSF" id="PIRSF000216">
    <property type="entry name" value="NADH_DH_24kDa"/>
    <property type="match status" value="1"/>
</dbReference>
<dbReference type="FunFam" id="3.40.30.10:FF:000015">
    <property type="entry name" value="NADH-quinone oxidoreductase subunit E"/>
    <property type="match status" value="1"/>
</dbReference>
<reference evidence="8" key="1">
    <citation type="journal article" date="2021" name="mSystems">
        <title>Bacteria and Archaea Synergistically Convert Glycine Betaine to Biogenic Methane in the Formosa Cold Seep of the South China Sea.</title>
        <authorList>
            <person name="Li L."/>
            <person name="Zhang W."/>
            <person name="Zhang S."/>
            <person name="Song L."/>
            <person name="Sun Q."/>
            <person name="Zhang H."/>
            <person name="Xiang H."/>
            <person name="Dong X."/>
        </authorList>
    </citation>
    <scope>NUCLEOTIDE SEQUENCE</scope>
    <source>
        <strain evidence="8">ZWT</strain>
    </source>
</reference>
<dbReference type="PANTHER" id="PTHR43342:SF2">
    <property type="entry name" value="POTENTIAL NAD-REDUCING HYDROGENASE SUBUNIT"/>
    <property type="match status" value="1"/>
</dbReference>
<dbReference type="GO" id="GO:0016491">
    <property type="term" value="F:oxidoreductase activity"/>
    <property type="evidence" value="ECO:0007669"/>
    <property type="project" value="UniProtKB-KW"/>
</dbReference>
<comment type="cofactor">
    <cofactor evidence="7">
        <name>[2Fe-2S] cluster</name>
        <dbReference type="ChEBI" id="CHEBI:190135"/>
    </cofactor>
    <text evidence="7">Binds 1 [2Fe-2S] cluster.</text>
</comment>
<dbReference type="InterPro" id="IPR041921">
    <property type="entry name" value="NuoE_N"/>
</dbReference>
<proteinExistence type="inferred from homology"/>
<keyword evidence="3 7" id="KW-0479">Metal-binding</keyword>
<dbReference type="Gene3D" id="3.40.30.10">
    <property type="entry name" value="Glutaredoxin"/>
    <property type="match status" value="1"/>
</dbReference>
<name>A0A9J6P6K8_9CLOT</name>
<dbReference type="Gene3D" id="1.10.10.1590">
    <property type="entry name" value="NADH-quinone oxidoreductase subunit E"/>
    <property type="match status" value="1"/>
</dbReference>
<reference evidence="8" key="2">
    <citation type="submission" date="2021-04" db="EMBL/GenBank/DDBJ databases">
        <authorList>
            <person name="Dong X."/>
        </authorList>
    </citation>
    <scope>NUCLEOTIDE SEQUENCE</scope>
    <source>
        <strain evidence="8">ZWT</strain>
    </source>
</reference>
<dbReference type="AlphaFoldDB" id="A0A9J6P6K8"/>
<dbReference type="CDD" id="cd03064">
    <property type="entry name" value="TRX_Fd_NuoE"/>
    <property type="match status" value="1"/>
</dbReference>
<evidence type="ECO:0000256" key="4">
    <source>
        <dbReference type="ARBA" id="ARBA00023004"/>
    </source>
</evidence>
<dbReference type="InterPro" id="IPR036249">
    <property type="entry name" value="Thioredoxin-like_sf"/>
</dbReference>
<dbReference type="SUPFAM" id="SSF52833">
    <property type="entry name" value="Thioredoxin-like"/>
    <property type="match status" value="1"/>
</dbReference>
<dbReference type="RefSeq" id="WP_250861543.1">
    <property type="nucleotide sequence ID" value="NZ_JAGSOJ010000006.1"/>
</dbReference>
<evidence type="ECO:0000256" key="6">
    <source>
        <dbReference type="ARBA" id="ARBA00034078"/>
    </source>
</evidence>
<accession>A0A9J6P6K8</accession>
<keyword evidence="2 7" id="KW-0001">2Fe-2S</keyword>
<dbReference type="GO" id="GO:0046872">
    <property type="term" value="F:metal ion binding"/>
    <property type="evidence" value="ECO:0007669"/>
    <property type="project" value="UniProtKB-KW"/>
</dbReference>
<dbReference type="PANTHER" id="PTHR43342">
    <property type="entry name" value="NADH-QUINONE OXIDOREDUCTASE, E SUBUNIT"/>
    <property type="match status" value="1"/>
</dbReference>
<dbReference type="EMBL" id="JAGSOJ010000006">
    <property type="protein sequence ID" value="MCM1992375.1"/>
    <property type="molecule type" value="Genomic_DNA"/>
</dbReference>
<feature type="binding site" evidence="7">
    <location>
        <position position="137"/>
    </location>
    <ligand>
        <name>[2Fe-2S] cluster</name>
        <dbReference type="ChEBI" id="CHEBI:190135"/>
    </ligand>
</feature>
<comment type="similarity">
    <text evidence="1">Belongs to the complex I 24 kDa subunit family.</text>
</comment>
<dbReference type="Proteomes" id="UP001056429">
    <property type="component" value="Unassembled WGS sequence"/>
</dbReference>
<dbReference type="InterPro" id="IPR002023">
    <property type="entry name" value="NuoE-like"/>
</dbReference>
<evidence type="ECO:0000313" key="9">
    <source>
        <dbReference type="Proteomes" id="UP001056429"/>
    </source>
</evidence>
<dbReference type="InterPro" id="IPR042128">
    <property type="entry name" value="NuoE_dom"/>
</dbReference>
<evidence type="ECO:0000256" key="7">
    <source>
        <dbReference type="PIRSR" id="PIRSR000216-1"/>
    </source>
</evidence>
<protein>
    <submittedName>
        <fullName evidence="8">NADH-quinone oxidoreductase subunit NuoE</fullName>
        <ecNumber evidence="8">1.6.5.11</ecNumber>
    </submittedName>
</protein>